<evidence type="ECO:0000313" key="2">
    <source>
        <dbReference type="EMBL" id="ATD59003.1"/>
    </source>
</evidence>
<evidence type="ECO:0000259" key="1">
    <source>
        <dbReference type="Pfam" id="PF15978"/>
    </source>
</evidence>
<dbReference type="AlphaFoldDB" id="A0A290WQ35"/>
<dbReference type="InterPro" id="IPR032750">
    <property type="entry name" value="TnsD_C"/>
</dbReference>
<gene>
    <name evidence="2" type="ORF">CNX70_01485</name>
</gene>
<evidence type="ECO:0000313" key="3">
    <source>
        <dbReference type="Proteomes" id="UP000218437"/>
    </source>
</evidence>
<proteinExistence type="predicted"/>
<accession>A0A290WQ35</accession>
<feature type="domain" description="Transposon Tn7 transposition protein TnsD C-terminal" evidence="1">
    <location>
        <begin position="99"/>
        <end position="451"/>
    </location>
</feature>
<reference evidence="2 3" key="1">
    <citation type="submission" date="2017-09" db="EMBL/GenBank/DDBJ databases">
        <title>Complete genome sequence of Janthinobacterium svalbardensis PAMC 27463.</title>
        <authorList>
            <person name="Cho Y.-J."/>
            <person name="Cho A."/>
            <person name="Kim O.-S."/>
            <person name="Lee J.-I."/>
        </authorList>
    </citation>
    <scope>NUCLEOTIDE SEQUENCE [LARGE SCALE GENOMIC DNA]</scope>
    <source>
        <strain evidence="2 3">PAMC 27463</strain>
    </source>
</reference>
<organism evidence="2 3">
    <name type="scientific">Janthinobacterium svalbardensis</name>
    <dbReference type="NCBI Taxonomy" id="368607"/>
    <lineage>
        <taxon>Bacteria</taxon>
        <taxon>Pseudomonadati</taxon>
        <taxon>Pseudomonadota</taxon>
        <taxon>Betaproteobacteria</taxon>
        <taxon>Burkholderiales</taxon>
        <taxon>Oxalobacteraceae</taxon>
        <taxon>Janthinobacterium</taxon>
    </lineage>
</organism>
<dbReference type="EMBL" id="CP023422">
    <property type="protein sequence ID" value="ATD59003.1"/>
    <property type="molecule type" value="Genomic_DNA"/>
</dbReference>
<keyword evidence="3" id="KW-1185">Reference proteome</keyword>
<dbReference type="Pfam" id="PF15978">
    <property type="entry name" value="TnsD"/>
    <property type="match status" value="1"/>
</dbReference>
<sequence length="473" mass="53817">MGILTSRFRANHPLKACVDCMEIDRHAVGWAYWHLEHQYPGVWVCPVHGRLLNESNLKANGVERFLWHLPDVAHFRTFGSELGADIAPTGTLFRISKLTVDLIRDETLGRLDVAQLHRLYRAELDGRNLVTARGGFRLREIASQFEAHVRPLRQLPEFAALPATVDEAYHQLSRHLRTPRTGTHPLRHIVMIDWLVGDCERFLERYAQVVSKWQVHASQGKHDEFEPHLAPLHGDKKEDLAALIQDHGSSVRAAAAELGIDTATAMAWAAQMGIQVSRRPKKLKHEIRESLIARLREGADKAAVAIEFSISVETVTHVLRTEIGLHSAWKEVRFQHALNDARALWEGLTSSHAHLGIKLLRRMHPATYAWLYRNDRTWLVAQSPAYVTRTSKDSTSVRWDMRDVDLSAAVERVALALSLSLGTKKLMLWHLYQEIPELKAKLSSLSRLPLTVWAIERALDRRDLKGSQRPLDF</sequence>
<dbReference type="KEGG" id="jsv:CNX70_01485"/>
<protein>
    <recommendedName>
        <fullName evidence="1">Transposon Tn7 transposition protein TnsD C-terminal domain-containing protein</fullName>
    </recommendedName>
</protein>
<name>A0A290WQ35_9BURK</name>
<dbReference type="Proteomes" id="UP000218437">
    <property type="component" value="Chromosome"/>
</dbReference>